<evidence type="ECO:0000313" key="3">
    <source>
        <dbReference type="RefSeq" id="XP_011496130.1"/>
    </source>
</evidence>
<reference evidence="3" key="1">
    <citation type="submission" date="2025-08" db="UniProtKB">
        <authorList>
            <consortium name="RefSeq"/>
        </authorList>
    </citation>
    <scope>IDENTIFICATION</scope>
</reference>
<proteinExistence type="predicted"/>
<evidence type="ECO:0000256" key="1">
    <source>
        <dbReference type="SAM" id="MobiDB-lite"/>
    </source>
</evidence>
<dbReference type="AlphaFoldDB" id="A0AAJ6YDM3"/>
<feature type="region of interest" description="Disordered" evidence="1">
    <location>
        <begin position="583"/>
        <end position="611"/>
    </location>
</feature>
<dbReference type="GO" id="GO:0035317">
    <property type="term" value="P:imaginal disc-derived wing hair organization"/>
    <property type="evidence" value="ECO:0007669"/>
    <property type="project" value="TreeGrafter"/>
</dbReference>
<gene>
    <name evidence="3" type="primary">LOC105360828</name>
</gene>
<feature type="region of interest" description="Disordered" evidence="1">
    <location>
        <begin position="656"/>
        <end position="756"/>
    </location>
</feature>
<dbReference type="KEGG" id="csol:105360828"/>
<dbReference type="RefSeq" id="XP_011496130.1">
    <property type="nucleotide sequence ID" value="XM_011497828.1"/>
</dbReference>
<accession>A0AAJ6YDM3</accession>
<keyword evidence="2" id="KW-1185">Reference proteome</keyword>
<dbReference type="GO" id="GO:0005938">
    <property type="term" value="C:cell cortex"/>
    <property type="evidence" value="ECO:0007669"/>
    <property type="project" value="TreeGrafter"/>
</dbReference>
<sequence length="806" mass="92881">MPLFPGLQRRKLYFNPAYFERQLLLAPPPAAVDFLLKIREVISIAKQKMSAKRFIPTLHEIPEESSSERPSSKSLSCAGCPDCTHGYSASKLSTTRAISGESRVQAWLEDVRLLDTRWRSLEERKQKQRLRFTTFKDVKDVDTESAKLSNKSLPSIINKLSSNDLIHDCVNQILEINRYEYETKRSTKSVTCEPGYFNCRIDEISEWNKQNNQEPEDNIINTNVREIIENAFQTQLKQLQNGQQNEKQIDNKNEITFDLRKTKNDNFNHNKTNSIRKTRVLLNIINDELTGRNSSEAKRIMDSVIQELIIAKEKEKVKEKETKREKEKDGITRISDYETDSLEKTKFSRSLSNSPVSINKSSLPLTTTLPLDEKLRMRNSIIDLQINEPIKNKTIIKNYNLPEVVPLRPENYALVSEVYVNDGYASPTDSDDDSGPEIQYESQNPGHLTIKVLDSPKNYIKQDESEYEPDTLDRKPMKLKINGDIAYDKNIVNEVYIDSLERSSQILLHSKRSFKGENVKDSLTKLPDEHNSLREIYEARMKFQQQQQPEEQKQQEMQIIQNNEAIRLNKRYKVYVCTSPLLPRQKRRQRKADNQPDVVPKPPPTPPPPLSLELKIVNQLDTKELNGSISSAYSEALNKSESLNIANDRRNERCQQCRRLPKWRSKSSPNETNSRSWSRRSRSVDKSRRISRSQQRGHRPCSDDRSKSNGANLEDSAYVSSPESNGSQCRFHSSANSSNYTESDESMNINGVNSESGAESVETDSVFFGNFRTHVKSQPIAKSVKNLKTQQRLVNYQLFRIKSEVY</sequence>
<name>A0AAJ6YDM3_9HYME</name>
<dbReference type="Proteomes" id="UP000695007">
    <property type="component" value="Unplaced"/>
</dbReference>
<dbReference type="PANTHER" id="PTHR39387">
    <property type="entry name" value="SHAVENOID, ISOFORM B"/>
    <property type="match status" value="1"/>
</dbReference>
<dbReference type="GeneID" id="105360828"/>
<dbReference type="PANTHER" id="PTHR39387:SF1">
    <property type="entry name" value="SHAVENOID, ISOFORM B"/>
    <property type="match status" value="1"/>
</dbReference>
<dbReference type="CTD" id="109556"/>
<feature type="compositionally biased region" description="Polar residues" evidence="1">
    <location>
        <begin position="718"/>
        <end position="756"/>
    </location>
</feature>
<feature type="compositionally biased region" description="Basic residues" evidence="1">
    <location>
        <begin position="689"/>
        <end position="699"/>
    </location>
</feature>
<organism evidence="2 3">
    <name type="scientific">Ceratosolen solmsi marchali</name>
    <dbReference type="NCBI Taxonomy" id="326594"/>
    <lineage>
        <taxon>Eukaryota</taxon>
        <taxon>Metazoa</taxon>
        <taxon>Ecdysozoa</taxon>
        <taxon>Arthropoda</taxon>
        <taxon>Hexapoda</taxon>
        <taxon>Insecta</taxon>
        <taxon>Pterygota</taxon>
        <taxon>Neoptera</taxon>
        <taxon>Endopterygota</taxon>
        <taxon>Hymenoptera</taxon>
        <taxon>Apocrita</taxon>
        <taxon>Proctotrupomorpha</taxon>
        <taxon>Chalcidoidea</taxon>
        <taxon>Agaonidae</taxon>
        <taxon>Agaoninae</taxon>
        <taxon>Ceratosolen</taxon>
    </lineage>
</organism>
<evidence type="ECO:0000313" key="2">
    <source>
        <dbReference type="Proteomes" id="UP000695007"/>
    </source>
</evidence>
<feature type="compositionally biased region" description="Pro residues" evidence="1">
    <location>
        <begin position="599"/>
        <end position="610"/>
    </location>
</feature>
<protein>
    <submittedName>
        <fullName evidence="3">Probable WRKY transcription factor protein 1</fullName>
    </submittedName>
</protein>